<organism evidence="6 7">
    <name type="scientific">Alkaliphilus pronyensis</name>
    <dbReference type="NCBI Taxonomy" id="1482732"/>
    <lineage>
        <taxon>Bacteria</taxon>
        <taxon>Bacillati</taxon>
        <taxon>Bacillota</taxon>
        <taxon>Clostridia</taxon>
        <taxon>Peptostreptococcales</taxon>
        <taxon>Natronincolaceae</taxon>
        <taxon>Alkaliphilus</taxon>
    </lineage>
</organism>
<dbReference type="InterPro" id="IPR045028">
    <property type="entry name" value="DinG/Rad3-like"/>
</dbReference>
<dbReference type="EMBL" id="WBZC01000012">
    <property type="protein sequence ID" value="KAB3536258.1"/>
    <property type="molecule type" value="Genomic_DNA"/>
</dbReference>
<dbReference type="GO" id="GO:0003678">
    <property type="term" value="F:DNA helicase activity"/>
    <property type="evidence" value="ECO:0007669"/>
    <property type="project" value="TreeGrafter"/>
</dbReference>
<keyword evidence="7" id="KW-1185">Reference proteome</keyword>
<name>A0A6I0F1N8_9FIRM</name>
<keyword evidence="6" id="KW-0347">Helicase</keyword>
<proteinExistence type="inferred from homology"/>
<dbReference type="GO" id="GO:0005524">
    <property type="term" value="F:ATP binding"/>
    <property type="evidence" value="ECO:0007669"/>
    <property type="project" value="UniProtKB-KW"/>
</dbReference>
<keyword evidence="3" id="KW-0067">ATP-binding</keyword>
<comment type="similarity">
    <text evidence="4">Belongs to the helicase family. DinG subfamily.</text>
</comment>
<dbReference type="PANTHER" id="PTHR11472">
    <property type="entry name" value="DNA REPAIR DEAD HELICASE RAD3/XP-D SUBFAMILY MEMBER"/>
    <property type="match status" value="1"/>
</dbReference>
<dbReference type="GO" id="GO:0003676">
    <property type="term" value="F:nucleic acid binding"/>
    <property type="evidence" value="ECO:0007669"/>
    <property type="project" value="InterPro"/>
</dbReference>
<evidence type="ECO:0000259" key="5">
    <source>
        <dbReference type="PROSITE" id="PS51193"/>
    </source>
</evidence>
<dbReference type="Pfam" id="PF13307">
    <property type="entry name" value="Helicase_C_2"/>
    <property type="match status" value="1"/>
</dbReference>
<evidence type="ECO:0000256" key="4">
    <source>
        <dbReference type="ARBA" id="ARBA00038058"/>
    </source>
</evidence>
<evidence type="ECO:0000313" key="7">
    <source>
        <dbReference type="Proteomes" id="UP000432715"/>
    </source>
</evidence>
<dbReference type="Gene3D" id="3.40.50.300">
    <property type="entry name" value="P-loop containing nucleotide triphosphate hydrolases"/>
    <property type="match status" value="2"/>
</dbReference>
<dbReference type="InterPro" id="IPR006555">
    <property type="entry name" value="ATP-dep_Helicase_C"/>
</dbReference>
<sequence length="752" mass="86996">MMDNIQANLYTKDILNKVIGEKWIAENSTGVFIIKDCILIQSFTGKNYTYRVVNYVTGDQKYLFYKRHVMNKNEYESVIEKIKTLSFYDMKQASDGTEMIDHILRDIFPKYGFVVREEQVELSKHIYENMKERNISLSDIAVGLGKTHAYLIAAIVHSIFERKGCFYKQMPIVITTSSIELQRSIIKEYIPEISKMLIENGIISSPITCVLRKGKENYVCENRLNDYFQSLDSKRKPSSEYKGIQKLIQSRNIDLADAEDISGYDKRKINVKSCQCMKCSKFKTCAFQQFMKQARKSTYHFQICNHNYYLADLLKRKDGRRSLLPDYQAVIIDEAHKLMDAANQMYGTNINEHEINHFMKKISPTHSKKKSQKELKNLTSEVMALNQMFFDALTEQIPGNAFSDDTEKYPTAITLRMMKLLRKMVFTIHEISKKMSYTERQFLIDLKTVLDGLKVFLLDKSIYWMENPKAKGQRMLSSIPKNISDELGQDLWTAKKSMILTSGTLAVDDDFSYIKHQLGMKSVVDFKVKELTKSSPYKYEENCLIYIPNRMPFPNTDNEEYIQAISREISNLIDASNGHALVLFTSYKPLRLVFQQVKEMQVNRQLIAMNRGRNTAIDEFKNSQNAVLFATGSMWEGVNIPGDVLSHLIIVKLPFPIPDPISDYEKSLYQDMNEYLKSVLIPQMLIKLRQGVGRLIRSETDTGVISILDVRASDNGRYHQDVLDALPKCRRAESIDDIRGFLIEKKDEAFFD</sequence>
<accession>A0A6I0F1N8</accession>
<dbReference type="OrthoDB" id="9803913at2"/>
<dbReference type="InterPro" id="IPR014013">
    <property type="entry name" value="Helic_SF1/SF2_ATP-bd_DinG/Rad3"/>
</dbReference>
<dbReference type="SMART" id="SM00487">
    <property type="entry name" value="DEXDc"/>
    <property type="match status" value="1"/>
</dbReference>
<dbReference type="SUPFAM" id="SSF52540">
    <property type="entry name" value="P-loop containing nucleoside triphosphate hydrolases"/>
    <property type="match status" value="1"/>
</dbReference>
<evidence type="ECO:0000256" key="1">
    <source>
        <dbReference type="ARBA" id="ARBA00022741"/>
    </source>
</evidence>
<dbReference type="InterPro" id="IPR014001">
    <property type="entry name" value="Helicase_ATP-bd"/>
</dbReference>
<gene>
    <name evidence="6" type="ORF">F8154_04045</name>
</gene>
<comment type="caution">
    <text evidence="6">The sequence shown here is derived from an EMBL/GenBank/DDBJ whole genome shotgun (WGS) entry which is preliminary data.</text>
</comment>
<evidence type="ECO:0000256" key="3">
    <source>
        <dbReference type="ARBA" id="ARBA00022840"/>
    </source>
</evidence>
<feature type="domain" description="Helicase ATP-binding" evidence="5">
    <location>
        <begin position="105"/>
        <end position="379"/>
    </location>
</feature>
<evidence type="ECO:0000256" key="2">
    <source>
        <dbReference type="ARBA" id="ARBA00022801"/>
    </source>
</evidence>
<dbReference type="Proteomes" id="UP000432715">
    <property type="component" value="Unassembled WGS sequence"/>
</dbReference>
<dbReference type="SMART" id="SM00491">
    <property type="entry name" value="HELICc2"/>
    <property type="match status" value="1"/>
</dbReference>
<keyword evidence="1" id="KW-0547">Nucleotide-binding</keyword>
<dbReference type="GO" id="GO:0006139">
    <property type="term" value="P:nucleobase-containing compound metabolic process"/>
    <property type="evidence" value="ECO:0007669"/>
    <property type="project" value="InterPro"/>
</dbReference>
<dbReference type="PANTHER" id="PTHR11472:SF34">
    <property type="entry name" value="REGULATOR OF TELOMERE ELONGATION HELICASE 1"/>
    <property type="match status" value="1"/>
</dbReference>
<dbReference type="AlphaFoldDB" id="A0A6I0F1N8"/>
<evidence type="ECO:0000313" key="6">
    <source>
        <dbReference type="EMBL" id="KAB3536258.1"/>
    </source>
</evidence>
<keyword evidence="2" id="KW-0378">Hydrolase</keyword>
<dbReference type="PROSITE" id="PS51193">
    <property type="entry name" value="HELICASE_ATP_BIND_2"/>
    <property type="match status" value="1"/>
</dbReference>
<dbReference type="InterPro" id="IPR027417">
    <property type="entry name" value="P-loop_NTPase"/>
</dbReference>
<reference evidence="6 7" key="1">
    <citation type="submission" date="2019-10" db="EMBL/GenBank/DDBJ databases">
        <title>Alkaliphilus serpentinus sp. nov. and Alkaliphilus pronyensis sp. nov., two novel anaerobic alkaliphilic species isolated from the serpentinized-hosted hydrothermal field of the Prony Bay (New Caledonia).</title>
        <authorList>
            <person name="Postec A."/>
        </authorList>
    </citation>
    <scope>NUCLEOTIDE SEQUENCE [LARGE SCALE GENOMIC DNA]</scope>
    <source>
        <strain evidence="6 7">LacV</strain>
    </source>
</reference>
<dbReference type="GO" id="GO:0016818">
    <property type="term" value="F:hydrolase activity, acting on acid anhydrides, in phosphorus-containing anhydrides"/>
    <property type="evidence" value="ECO:0007669"/>
    <property type="project" value="InterPro"/>
</dbReference>
<protein>
    <submittedName>
        <fullName evidence="6">ATP-dependent DNA helicase</fullName>
    </submittedName>
</protein>